<proteinExistence type="predicted"/>
<dbReference type="EMBL" id="WMEU01000001">
    <property type="protein sequence ID" value="MYL52413.1"/>
    <property type="molecule type" value="Genomic_DNA"/>
</dbReference>
<protein>
    <submittedName>
        <fullName evidence="1">Uncharacterized protein</fullName>
    </submittedName>
</protein>
<gene>
    <name evidence="1" type="ORF">GLW08_03565</name>
</gene>
<reference evidence="1" key="1">
    <citation type="submission" date="2019-11" db="EMBL/GenBank/DDBJ databases">
        <title>Genome sequences of 17 halophilic strains isolated from different environments.</title>
        <authorList>
            <person name="Furrow R.E."/>
        </authorList>
    </citation>
    <scope>NUCLEOTIDE SEQUENCE</scope>
    <source>
        <strain evidence="1">22510_22_Filter</strain>
    </source>
</reference>
<sequence length="70" mass="8153">MLADDFEEIGSSGSYFYKENVLDRVPSEKIPKMILSNFDGRELSQNIVLTTFSVYHPDKDKHTLRSSIWR</sequence>
<dbReference type="Proteomes" id="UP000466692">
    <property type="component" value="Unassembled WGS sequence"/>
</dbReference>
<evidence type="ECO:0000313" key="2">
    <source>
        <dbReference type="Proteomes" id="UP000466692"/>
    </source>
</evidence>
<evidence type="ECO:0000313" key="1">
    <source>
        <dbReference type="EMBL" id="MYL52413.1"/>
    </source>
</evidence>
<name>A0ACC7VCC1_9BACI</name>
<accession>A0ACC7VCC1</accession>
<comment type="caution">
    <text evidence="1">The sequence shown here is derived from an EMBL/GenBank/DDBJ whole genome shotgun (WGS) entry which is preliminary data.</text>
</comment>
<organism evidence="1 2">
    <name type="scientific">Pontibacillus yanchengensis</name>
    <dbReference type="NCBI Taxonomy" id="462910"/>
    <lineage>
        <taxon>Bacteria</taxon>
        <taxon>Bacillati</taxon>
        <taxon>Bacillota</taxon>
        <taxon>Bacilli</taxon>
        <taxon>Bacillales</taxon>
        <taxon>Bacillaceae</taxon>
        <taxon>Pontibacillus</taxon>
    </lineage>
</organism>
<keyword evidence="2" id="KW-1185">Reference proteome</keyword>